<feature type="transmembrane region" description="Helical" evidence="5">
    <location>
        <begin position="60"/>
        <end position="82"/>
    </location>
</feature>
<feature type="domain" description="Major facilitator superfamily (MFS) profile" evidence="6">
    <location>
        <begin position="22"/>
        <end position="436"/>
    </location>
</feature>
<sequence>MAEVAAARSSWTKTLDRTQRRSLFAANLGWLFDGFETYALILTAGIVLRQLDPSAPAGRVSFLTGATISLTLLGWGLGGILGGVFADYFGRRRALLTSMVLYATFTGLTALSWSWTSFLVLRFITGFALGSEWGTGTALVAETWPKHARAKAAGLMQCGLGLGFFVASACWYFIAPLGGSSWRYLFLIGVLPALFALWLRRKVPESEQWSAAHRRRRELRERGDAELTARERSFTRLTLREIMVDPKLRKLTILGSLMSLVTTLGWWGISTWVPAYVASRASGSGQSATAWASWAGMIYNAGAIAGYVAFGFLADRFGRKPAVLLYFGASLVLTPVLFLWTHNLGLIVVVLVVNGFFTLGQYTWMPVWLPEFYPTHLRATGAAFVFNAARFVAFLGPLTAGAIISRLGGYGIAASTVGLIYVLGLVVAPFCPETKGQTLPE</sequence>
<evidence type="ECO:0000259" key="6">
    <source>
        <dbReference type="PROSITE" id="PS50850"/>
    </source>
</evidence>
<dbReference type="PROSITE" id="PS00217">
    <property type="entry name" value="SUGAR_TRANSPORT_2"/>
    <property type="match status" value="1"/>
</dbReference>
<feature type="transmembrane region" description="Helical" evidence="5">
    <location>
        <begin position="119"/>
        <end position="141"/>
    </location>
</feature>
<feature type="transmembrane region" description="Helical" evidence="5">
    <location>
        <begin position="94"/>
        <end position="113"/>
    </location>
</feature>
<feature type="transmembrane region" description="Helical" evidence="5">
    <location>
        <begin position="251"/>
        <end position="269"/>
    </location>
</feature>
<dbReference type="PANTHER" id="PTHR23508:SF10">
    <property type="entry name" value="CARBOXYLIC ACID TRANSPORTER PROTEIN HOMOLOG"/>
    <property type="match status" value="1"/>
</dbReference>
<reference evidence="7 8" key="1">
    <citation type="submission" date="2023-07" db="EMBL/GenBank/DDBJ databases">
        <title>Sequencing the genomes of 1000 actinobacteria strains.</title>
        <authorList>
            <person name="Klenk H.-P."/>
        </authorList>
    </citation>
    <scope>NUCLEOTIDE SEQUENCE [LARGE SCALE GENOMIC DNA]</scope>
    <source>
        <strain evidence="7 8">DSM 45805</strain>
    </source>
</reference>
<keyword evidence="4 5" id="KW-0472">Membrane</keyword>
<organism evidence="7 8">
    <name type="scientific">Amycolatopsis thermophila</name>
    <dbReference type="NCBI Taxonomy" id="206084"/>
    <lineage>
        <taxon>Bacteria</taxon>
        <taxon>Bacillati</taxon>
        <taxon>Actinomycetota</taxon>
        <taxon>Actinomycetes</taxon>
        <taxon>Pseudonocardiales</taxon>
        <taxon>Pseudonocardiaceae</taxon>
        <taxon>Amycolatopsis</taxon>
    </lineage>
</organism>
<evidence type="ECO:0000256" key="4">
    <source>
        <dbReference type="ARBA" id="ARBA00023136"/>
    </source>
</evidence>
<dbReference type="PANTHER" id="PTHR23508">
    <property type="entry name" value="CARBOXYLIC ACID TRANSPORTER PROTEIN HOMOLOG"/>
    <property type="match status" value="1"/>
</dbReference>
<dbReference type="InterPro" id="IPR011701">
    <property type="entry name" value="MFS"/>
</dbReference>
<dbReference type="Pfam" id="PF07690">
    <property type="entry name" value="MFS_1"/>
    <property type="match status" value="2"/>
</dbReference>
<evidence type="ECO:0000313" key="7">
    <source>
        <dbReference type="EMBL" id="MDQ0380469.1"/>
    </source>
</evidence>
<evidence type="ECO:0000256" key="5">
    <source>
        <dbReference type="SAM" id="Phobius"/>
    </source>
</evidence>
<feature type="transmembrane region" description="Helical" evidence="5">
    <location>
        <begin position="322"/>
        <end position="340"/>
    </location>
</feature>
<feature type="transmembrane region" description="Helical" evidence="5">
    <location>
        <begin position="153"/>
        <end position="175"/>
    </location>
</feature>
<dbReference type="PROSITE" id="PS00216">
    <property type="entry name" value="SUGAR_TRANSPORT_1"/>
    <property type="match status" value="1"/>
</dbReference>
<dbReference type="SUPFAM" id="SSF103473">
    <property type="entry name" value="MFS general substrate transporter"/>
    <property type="match status" value="1"/>
</dbReference>
<evidence type="ECO:0000256" key="3">
    <source>
        <dbReference type="ARBA" id="ARBA00022989"/>
    </source>
</evidence>
<keyword evidence="8" id="KW-1185">Reference proteome</keyword>
<feature type="transmembrane region" description="Helical" evidence="5">
    <location>
        <begin position="23"/>
        <end position="48"/>
    </location>
</feature>
<feature type="transmembrane region" description="Helical" evidence="5">
    <location>
        <begin position="410"/>
        <end position="431"/>
    </location>
</feature>
<dbReference type="InterPro" id="IPR020846">
    <property type="entry name" value="MFS_dom"/>
</dbReference>
<protein>
    <submittedName>
        <fullName evidence="7">MFS family permease</fullName>
    </submittedName>
</protein>
<comment type="caution">
    <text evidence="7">The sequence shown here is derived from an EMBL/GenBank/DDBJ whole genome shotgun (WGS) entry which is preliminary data.</text>
</comment>
<feature type="transmembrane region" description="Helical" evidence="5">
    <location>
        <begin position="181"/>
        <end position="199"/>
    </location>
</feature>
<dbReference type="Gene3D" id="1.20.1250.20">
    <property type="entry name" value="MFS general substrate transporter like domains"/>
    <property type="match status" value="1"/>
</dbReference>
<keyword evidence="3 5" id="KW-1133">Transmembrane helix</keyword>
<accession>A0ABU0EZC9</accession>
<comment type="subcellular location">
    <subcellularLocation>
        <location evidence="1">Cell membrane</location>
        <topology evidence="1">Multi-pass membrane protein</topology>
    </subcellularLocation>
</comment>
<evidence type="ECO:0000313" key="8">
    <source>
        <dbReference type="Proteomes" id="UP001229651"/>
    </source>
</evidence>
<feature type="transmembrane region" description="Helical" evidence="5">
    <location>
        <begin position="346"/>
        <end position="369"/>
    </location>
</feature>
<feature type="transmembrane region" description="Helical" evidence="5">
    <location>
        <begin position="289"/>
        <end position="310"/>
    </location>
</feature>
<evidence type="ECO:0000256" key="1">
    <source>
        <dbReference type="ARBA" id="ARBA00004651"/>
    </source>
</evidence>
<dbReference type="PROSITE" id="PS50850">
    <property type="entry name" value="MFS"/>
    <property type="match status" value="1"/>
</dbReference>
<gene>
    <name evidence="7" type="ORF">FB470_004463</name>
</gene>
<dbReference type="InterPro" id="IPR005829">
    <property type="entry name" value="Sugar_transporter_CS"/>
</dbReference>
<dbReference type="RefSeq" id="WP_306994442.1">
    <property type="nucleotide sequence ID" value="NZ_JAUSUT010000001.1"/>
</dbReference>
<dbReference type="Proteomes" id="UP001229651">
    <property type="component" value="Unassembled WGS sequence"/>
</dbReference>
<evidence type="ECO:0000256" key="2">
    <source>
        <dbReference type="ARBA" id="ARBA00022692"/>
    </source>
</evidence>
<dbReference type="InterPro" id="IPR036259">
    <property type="entry name" value="MFS_trans_sf"/>
</dbReference>
<proteinExistence type="predicted"/>
<keyword evidence="2 5" id="KW-0812">Transmembrane</keyword>
<feature type="transmembrane region" description="Helical" evidence="5">
    <location>
        <begin position="381"/>
        <end position="404"/>
    </location>
</feature>
<dbReference type="EMBL" id="JAUSUT010000001">
    <property type="protein sequence ID" value="MDQ0380469.1"/>
    <property type="molecule type" value="Genomic_DNA"/>
</dbReference>
<name>A0ABU0EZC9_9PSEU</name>